<organism evidence="3 4">
    <name type="scientific">Cirrhinus molitorella</name>
    <name type="common">mud carp</name>
    <dbReference type="NCBI Taxonomy" id="172907"/>
    <lineage>
        <taxon>Eukaryota</taxon>
        <taxon>Metazoa</taxon>
        <taxon>Chordata</taxon>
        <taxon>Craniata</taxon>
        <taxon>Vertebrata</taxon>
        <taxon>Euteleostomi</taxon>
        <taxon>Actinopterygii</taxon>
        <taxon>Neopterygii</taxon>
        <taxon>Teleostei</taxon>
        <taxon>Ostariophysi</taxon>
        <taxon>Cypriniformes</taxon>
        <taxon>Cyprinidae</taxon>
        <taxon>Labeoninae</taxon>
        <taxon>Labeonini</taxon>
        <taxon>Cirrhinus</taxon>
    </lineage>
</organism>
<dbReference type="SUPFAM" id="SSF52266">
    <property type="entry name" value="SGNH hydrolase"/>
    <property type="match status" value="1"/>
</dbReference>
<comment type="caution">
    <text evidence="3">The sequence shown here is derived from an EMBL/GenBank/DDBJ whole genome shotgun (WGS) entry which is preliminary data.</text>
</comment>
<dbReference type="PANTHER" id="PTHR31025:SF25">
    <property type="entry name" value="ZINC FINGER (C2H2)-60"/>
    <property type="match status" value="1"/>
</dbReference>
<reference evidence="3 4" key="1">
    <citation type="submission" date="2023-09" db="EMBL/GenBank/DDBJ databases">
        <authorList>
            <person name="Wang M."/>
        </authorList>
    </citation>
    <scope>NUCLEOTIDE SEQUENCE [LARGE SCALE GENOMIC DNA]</scope>
    <source>
        <strain evidence="3">GT-2023</strain>
        <tissue evidence="3">Liver</tissue>
    </source>
</reference>
<feature type="region of interest" description="Disordered" evidence="2">
    <location>
        <begin position="785"/>
        <end position="808"/>
    </location>
</feature>
<evidence type="ECO:0000313" key="3">
    <source>
        <dbReference type="EMBL" id="KAL1274311.1"/>
    </source>
</evidence>
<evidence type="ECO:0000256" key="1">
    <source>
        <dbReference type="SAM" id="Coils"/>
    </source>
</evidence>
<evidence type="ECO:0000313" key="4">
    <source>
        <dbReference type="Proteomes" id="UP001558613"/>
    </source>
</evidence>
<feature type="compositionally biased region" description="Low complexity" evidence="2">
    <location>
        <begin position="787"/>
        <end position="808"/>
    </location>
</feature>
<dbReference type="Gene3D" id="3.40.50.12700">
    <property type="match status" value="1"/>
</dbReference>
<feature type="compositionally biased region" description="Low complexity" evidence="2">
    <location>
        <begin position="1278"/>
        <end position="1287"/>
    </location>
</feature>
<feature type="compositionally biased region" description="Basic and acidic residues" evidence="2">
    <location>
        <begin position="1303"/>
        <end position="1317"/>
    </location>
</feature>
<dbReference type="EMBL" id="JAYMGO010000005">
    <property type="protein sequence ID" value="KAL1274311.1"/>
    <property type="molecule type" value="Genomic_DNA"/>
</dbReference>
<dbReference type="Proteomes" id="UP001558613">
    <property type="component" value="Unassembled WGS sequence"/>
</dbReference>
<keyword evidence="1" id="KW-0175">Coiled coil</keyword>
<evidence type="ECO:0000256" key="2">
    <source>
        <dbReference type="SAM" id="MobiDB-lite"/>
    </source>
</evidence>
<name>A0ABR3NC59_9TELE</name>
<protein>
    <submittedName>
        <fullName evidence="3">Uncharacterized protein</fullName>
    </submittedName>
</protein>
<accession>A0ABR3NC59</accession>
<dbReference type="PANTHER" id="PTHR31025">
    <property type="entry name" value="SI:CH211-196P9.1-RELATED"/>
    <property type="match status" value="1"/>
</dbReference>
<gene>
    <name evidence="3" type="ORF">QQF64_027125</name>
</gene>
<feature type="coiled-coil region" evidence="1">
    <location>
        <begin position="1226"/>
        <end position="1260"/>
    </location>
</feature>
<keyword evidence="4" id="KW-1185">Reference proteome</keyword>
<proteinExistence type="predicted"/>
<sequence length="1413" mass="159655">MLEALQSLSKNKKQSLYEAELRSQWDTQLLNSAAHLHIRVTNRKEGEDPRFRVTKSHARVFDRRQTVANAIATRAVGIVTRGCKVSVAALNEKGPLGTAFQRNRYLQKHFSIVEPLEYILEEKEGRTFQYVPILRSLSEILKNVDVQDKLFKSARHHRPCQYASFRDGSNFKENKFLSEEELRLSLLLYCDDFEICNPLGTSRKKHKITGVYWVLADIPSVLRSALSSIYLAVLAKADDVKKFGYSAVLEPLLKDLKSLEEDGIFVPHLGKVVKGTVFSVIADNLGAHSLGGFVESFSGSHACRFCVGERSQFQELEVRTGAFPSRTKPQYQLDVEVALASNTHSHGVKTHCVLTQSLSHFHVTTGYPPDVLHDLLEGIVPGELALCFALLIKKKYFSLEELNRIIKNFPYKWKDKTNCPQGVPQTFVSRKTIGGNAHENWCLLRLLPLMIGNKVPEEEQAWQLLMTLKDVVELVMSPTFSEESIGYLDSLIAEHRQRFKCVFQHEKLIPKHHFVEHYPQLIKAFGPLVSLWTMRFEAKHHFFKKIVRQTSSFRNILMSMAKKHQSMIAYHLHSSNVKKPAVTVSKMTRLPVEVVNESVQDFLAQRFPKEAVVNLTKTAEFQGTSYAVGMMLVYGSTSGLPDFAEILQIVVVQDHLVFVVKLQSAWYCEHFRCFKLESTGIVKLCSPKSLIMSDCTQLRVIIDETTVHKLTLPHGFPGTVDELLAATQDCFQLQGDFTVMYMDKDFDNQYFTLTSTDLLKDKDTIKLVKTEPSVILTLTPVNEAADSSPSVSLSQSFQDDSSSASSSDTIILQQPPEYRSEAWPTNFVIPGFSYNVEILLQKANEVFRSDGTLLNNPSITSGVLEKLAEEIFRYTAYPTGLQIEVVVEALLKKHPCLREPGTSCSGMFGWQQHLKYKMANYRSKLRKREVPCPELDINSLKRKLPGEQTPAKNCKRPKRAEVNFLPPHPNGENVDSLEMERQELLDEVKKKNNHKVIKEKMAKTFSYRRLEVVSGSPAAEDFKERWPALFCEAEIKEEFRRLTTISLEQSFMNRLDTYTPKMITLLKLKGGVVGTKLRPYMDILSQNQNIEMRREAVIRSLILYLGEKEEELFEDCQEDNHSDTTLHTLKILVVHGADGKDPVDVSIILEGKEILSGCHNTAKACALLMGLIYALNLAYPRALRYTFEIIKRSRRRCAVQQHQTTQRKCCMKGAAAARGGDDTFELHLLQVELEAVEKQIRQLLERQAELRAALESSRDALFPDVLHSGAGTPRTLGAAAAEDASQATDDDLSPSAAPGLQDLHPEPLRSPLRDGTRRCDRRRFHRQIPAILKDESVGAIVLHAGVNDIRLRQTEVLKRDFGSLMETVRSTAPETRIIVSGPLPTLFRADGLHPSRVGAELLSDNISRTLRSI</sequence>
<feature type="region of interest" description="Disordered" evidence="2">
    <location>
        <begin position="1277"/>
        <end position="1317"/>
    </location>
</feature>